<dbReference type="InterPro" id="IPR037066">
    <property type="entry name" value="Plug_dom_sf"/>
</dbReference>
<keyword evidence="1" id="KW-0812">Transmembrane</keyword>
<dbReference type="InterPro" id="IPR000531">
    <property type="entry name" value="Beta-barrel_TonB"/>
</dbReference>
<feature type="domain" description="TonB-dependent receptor-like beta-barrel" evidence="4">
    <location>
        <begin position="565"/>
        <end position="1133"/>
    </location>
</feature>
<keyword evidence="2" id="KW-0798">TonB box</keyword>
<dbReference type="InterPro" id="IPR012910">
    <property type="entry name" value="Plug_dom"/>
</dbReference>
<comment type="subcellular location">
    <subcellularLocation>
        <location evidence="1">Cell outer membrane</location>
        <topology evidence="1">Multi-pass membrane protein</topology>
    </subcellularLocation>
</comment>
<keyword evidence="3" id="KW-0732">Signal</keyword>
<keyword evidence="1" id="KW-0998">Cell outer membrane</keyword>
<dbReference type="Pfam" id="PF07715">
    <property type="entry name" value="Plug"/>
    <property type="match status" value="1"/>
</dbReference>
<dbReference type="InterPro" id="IPR039426">
    <property type="entry name" value="TonB-dep_rcpt-like"/>
</dbReference>
<dbReference type="NCBIfam" id="TIGR04057">
    <property type="entry name" value="SusC_RagA_signa"/>
    <property type="match status" value="1"/>
</dbReference>
<dbReference type="Pfam" id="PF16344">
    <property type="entry name" value="FecR_C"/>
    <property type="match status" value="1"/>
</dbReference>
<dbReference type="InterPro" id="IPR008969">
    <property type="entry name" value="CarboxyPept-like_regulatory"/>
</dbReference>
<gene>
    <name evidence="7" type="ORF">K4G66_09685</name>
</gene>
<dbReference type="Pfam" id="PF13715">
    <property type="entry name" value="CarbopepD_reg_2"/>
    <property type="match status" value="1"/>
</dbReference>
<comment type="similarity">
    <text evidence="1 2">Belongs to the TonB-dependent receptor family.</text>
</comment>
<organism evidence="7">
    <name type="scientific">Roseihalotalea indica</name>
    <dbReference type="NCBI Taxonomy" id="2867963"/>
    <lineage>
        <taxon>Bacteria</taxon>
        <taxon>Pseudomonadati</taxon>
        <taxon>Bacteroidota</taxon>
        <taxon>Cytophagia</taxon>
        <taxon>Cytophagales</taxon>
        <taxon>Catalimonadaceae</taxon>
        <taxon>Roseihalotalea</taxon>
    </lineage>
</organism>
<dbReference type="SUPFAM" id="SSF56935">
    <property type="entry name" value="Porins"/>
    <property type="match status" value="1"/>
</dbReference>
<dbReference type="InterPro" id="IPR023996">
    <property type="entry name" value="TonB-dep_OMP_SusC/RagA"/>
</dbReference>
<dbReference type="Gene3D" id="2.60.40.1120">
    <property type="entry name" value="Carboxypeptidase-like, regulatory domain"/>
    <property type="match status" value="1"/>
</dbReference>
<sequence length="1183" mass="132177">MRPKLPFARRAFGSRHILLMGALLYLSFGSVQAAALPNEPAEISLSLTNVNLIQVFKEIESKYNYHFAYTDEVTQLNQTVSIACQEESIEEILNKLALAAPIRFRVSENTVSVTVDHAVNKAQKPNDRVEGKITDEEGQPIPGVSVLIKETSIGTISDIDGNFNLNVPEDINEPVLVFSFVGFQTQEVAVKGQSTLNVSLFEDVQSLNEIVVVGYGTQKKANLTGAVSQIDAKEIAKRPNVNLTQSLQGTLPGLNINRGNGNPGSNPLLNVRGFTSINGGGPLVLVDGVEGDINKINPADVESVTVLKDAAASAIYGARGAFGVILVTTKTAEPGRTRVSYTNNFAWSTTTTNTDFITDPYRAAKLVDDAFQISVGRTYTGYTEEDYEELRRRSADPSLPDVVVDNRKGEDQYVYYGNTDWWNTMFRKWQPSQNHNVTITGGTDKLSILLSGRYYKNVGILKLQEDTYESYNGRVKMDLKVNDWLTLSENIQVNTSDQLTHGGSMYGWGEPWGSLIWVHALPSYTLTNPDGTATFRTELNNYTIGDGIFASLLYGKSKELINQRQLVNTFGATLTPVPVEGLSVKFNFTNRWDFYDEMERNVRAPWSVYPGQIDYLGSDQLREVRVQENYTALNLFANYEHNLGRHHFKEMIGFNREYKNYESVDTRKKNNISDDLNALDLASSDPEAYGAAYEWAIHGYFFRLNYDYDNRYLLEVNGRYDGSSRFPKDYRWGFFPSVSAGWSIANEGFFAGINEYVNDLKLRASYGSLGNQLVNYYAYVPTLNKSTSGSYAIDGGKLEYIDPPGLNPLDITWESVNTINVGLDVSVLRNRLTGNVDFFQRNTIGMLTQGRTLPAVLGTPSPQENAADLQTRGFEVTLSYQESFTVGGKPLNLVVNGTLSNQNTKITRFDNPNNYLGDYYEGQTVGEIWGYHIEGLFGSDEEANNHADQTRVNGRIKSSPGEFGVPRAGDVKYADLNGDGVISEGDNTLENPGDRRIIGNATPQFPYSFGIRADWNNIDISAFFQGIGQQDWYPNADSRLFWAMYNRPYDSFIRKDLADNIWSEDNPDAYFPRLRGYSALSSDGELGTVNDRYLQSVSYLRLKNLSIGYTLPRQWIERIKLENVRVYFSGENLVTFTKLTNYIDPEAASGDVNFSNTNQADDRGTAQGYPFSKIFSFGVSVNF</sequence>
<keyword evidence="1" id="KW-0813">Transport</keyword>
<dbReference type="InterPro" id="IPR032508">
    <property type="entry name" value="FecR_C"/>
</dbReference>
<dbReference type="SUPFAM" id="SSF49464">
    <property type="entry name" value="Carboxypeptidase regulatory domain-like"/>
    <property type="match status" value="1"/>
</dbReference>
<evidence type="ECO:0000256" key="3">
    <source>
        <dbReference type="SAM" id="SignalP"/>
    </source>
</evidence>
<evidence type="ECO:0000256" key="2">
    <source>
        <dbReference type="RuleBase" id="RU003357"/>
    </source>
</evidence>
<dbReference type="Pfam" id="PF00593">
    <property type="entry name" value="TonB_dep_Rec_b-barrel"/>
    <property type="match status" value="1"/>
</dbReference>
<protein>
    <submittedName>
        <fullName evidence="7">SusC/RagA family TonB-linked outer membrane protein</fullName>
    </submittedName>
</protein>
<evidence type="ECO:0000313" key="7">
    <source>
        <dbReference type="EMBL" id="WKN38972.1"/>
    </source>
</evidence>
<dbReference type="FunFam" id="2.60.40.1120:FF:000003">
    <property type="entry name" value="Outer membrane protein Omp121"/>
    <property type="match status" value="1"/>
</dbReference>
<keyword evidence="1" id="KW-1134">Transmembrane beta strand</keyword>
<evidence type="ECO:0000256" key="1">
    <source>
        <dbReference type="PROSITE-ProRule" id="PRU01360"/>
    </source>
</evidence>
<dbReference type="Gene3D" id="3.55.50.30">
    <property type="match status" value="1"/>
</dbReference>
<dbReference type="PROSITE" id="PS52016">
    <property type="entry name" value="TONB_DEPENDENT_REC_3"/>
    <property type="match status" value="1"/>
</dbReference>
<feature type="domain" description="TonB-dependent receptor plug" evidence="5">
    <location>
        <begin position="220"/>
        <end position="324"/>
    </location>
</feature>
<dbReference type="NCBIfam" id="TIGR04056">
    <property type="entry name" value="OMP_RagA_SusC"/>
    <property type="match status" value="1"/>
</dbReference>
<reference evidence="7" key="2">
    <citation type="journal article" date="2024" name="Antonie Van Leeuwenhoek">
        <title>Roseihalotalea indica gen. nov., sp. nov., a halophilic Bacteroidetes from mesopelagic Southwest Indian Ocean with higher carbohydrate metabolic potential.</title>
        <authorList>
            <person name="Chen B."/>
            <person name="Zhang M."/>
            <person name="Lin D."/>
            <person name="Ye J."/>
            <person name="Tang K."/>
        </authorList>
    </citation>
    <scope>NUCLEOTIDE SEQUENCE</scope>
    <source>
        <strain evidence="7">TK19036</strain>
    </source>
</reference>
<feature type="signal peptide" evidence="3">
    <location>
        <begin position="1"/>
        <end position="33"/>
    </location>
</feature>
<feature type="chain" id="PRO_5041382546" evidence="3">
    <location>
        <begin position="34"/>
        <end position="1183"/>
    </location>
</feature>
<dbReference type="AlphaFoldDB" id="A0AA49GR26"/>
<dbReference type="EMBL" id="CP120682">
    <property type="protein sequence ID" value="WKN38972.1"/>
    <property type="molecule type" value="Genomic_DNA"/>
</dbReference>
<dbReference type="GO" id="GO:0009279">
    <property type="term" value="C:cell outer membrane"/>
    <property type="evidence" value="ECO:0007669"/>
    <property type="project" value="UniProtKB-SubCell"/>
</dbReference>
<dbReference type="InterPro" id="IPR023997">
    <property type="entry name" value="TonB-dep_OMP_SusC/RagA_CS"/>
</dbReference>
<feature type="domain" description="Protein FecR C-terminal" evidence="6">
    <location>
        <begin position="45"/>
        <end position="112"/>
    </location>
</feature>
<evidence type="ECO:0000259" key="5">
    <source>
        <dbReference type="Pfam" id="PF07715"/>
    </source>
</evidence>
<keyword evidence="1 2" id="KW-0472">Membrane</keyword>
<reference evidence="7" key="1">
    <citation type="journal article" date="2023" name="Comput. Struct. Biotechnol. J.">
        <title>Discovery of a novel marine Bacteroidetes with a rich repertoire of carbohydrate-active enzymes.</title>
        <authorList>
            <person name="Chen B."/>
            <person name="Liu G."/>
            <person name="Chen Q."/>
            <person name="Wang H."/>
            <person name="Liu L."/>
            <person name="Tang K."/>
        </authorList>
    </citation>
    <scope>NUCLEOTIDE SEQUENCE</scope>
    <source>
        <strain evidence="7">TK19036</strain>
    </source>
</reference>
<name>A0AA49GR26_9BACT</name>
<dbReference type="FunFam" id="2.170.130.10:FF:000003">
    <property type="entry name" value="SusC/RagA family TonB-linked outer membrane protein"/>
    <property type="match status" value="1"/>
</dbReference>
<dbReference type="Gene3D" id="2.170.130.10">
    <property type="entry name" value="TonB-dependent receptor, plug domain"/>
    <property type="match status" value="1"/>
</dbReference>
<evidence type="ECO:0000259" key="6">
    <source>
        <dbReference type="Pfam" id="PF16344"/>
    </source>
</evidence>
<evidence type="ECO:0000259" key="4">
    <source>
        <dbReference type="Pfam" id="PF00593"/>
    </source>
</evidence>
<proteinExistence type="inferred from homology"/>
<accession>A0AA49GR26</accession>